<dbReference type="Pfam" id="PF09339">
    <property type="entry name" value="HTH_IclR"/>
    <property type="match status" value="1"/>
</dbReference>
<dbReference type="InterPro" id="IPR050707">
    <property type="entry name" value="HTH_MetabolicPath_Reg"/>
</dbReference>
<organism evidence="6 7">
    <name type="scientific">Ammoniphilus resinae</name>
    <dbReference type="NCBI Taxonomy" id="861532"/>
    <lineage>
        <taxon>Bacteria</taxon>
        <taxon>Bacillati</taxon>
        <taxon>Bacillota</taxon>
        <taxon>Bacilli</taxon>
        <taxon>Bacillales</taxon>
        <taxon>Paenibacillaceae</taxon>
        <taxon>Aneurinibacillus group</taxon>
        <taxon>Ammoniphilus</taxon>
    </lineage>
</organism>
<dbReference type="Pfam" id="PF01614">
    <property type="entry name" value="IclR_C"/>
    <property type="match status" value="1"/>
</dbReference>
<dbReference type="GO" id="GO:0003677">
    <property type="term" value="F:DNA binding"/>
    <property type="evidence" value="ECO:0007669"/>
    <property type="project" value="UniProtKB-KW"/>
</dbReference>
<evidence type="ECO:0000259" key="5">
    <source>
        <dbReference type="PROSITE" id="PS51078"/>
    </source>
</evidence>
<evidence type="ECO:0000256" key="3">
    <source>
        <dbReference type="ARBA" id="ARBA00023163"/>
    </source>
</evidence>
<comment type="caution">
    <text evidence="6">The sequence shown here is derived from an EMBL/GenBank/DDBJ whole genome shotgun (WGS) entry which is preliminary data.</text>
</comment>
<evidence type="ECO:0000313" key="6">
    <source>
        <dbReference type="EMBL" id="MBP1932679.1"/>
    </source>
</evidence>
<dbReference type="RefSeq" id="WP_209810713.1">
    <property type="nucleotide sequence ID" value="NZ_JAGGKT010000007.1"/>
</dbReference>
<dbReference type="InterPro" id="IPR029016">
    <property type="entry name" value="GAF-like_dom_sf"/>
</dbReference>
<dbReference type="PANTHER" id="PTHR30136">
    <property type="entry name" value="HELIX-TURN-HELIX TRANSCRIPTIONAL REGULATOR, ICLR FAMILY"/>
    <property type="match status" value="1"/>
</dbReference>
<dbReference type="InterPro" id="IPR005471">
    <property type="entry name" value="Tscrpt_reg_IclR_N"/>
</dbReference>
<name>A0ABS4GR18_9BACL</name>
<keyword evidence="1" id="KW-0805">Transcription regulation</keyword>
<dbReference type="SUPFAM" id="SSF55781">
    <property type="entry name" value="GAF domain-like"/>
    <property type="match status" value="1"/>
</dbReference>
<keyword evidence="2 6" id="KW-0238">DNA-binding</keyword>
<dbReference type="EMBL" id="JAGGKT010000007">
    <property type="protein sequence ID" value="MBP1932679.1"/>
    <property type="molecule type" value="Genomic_DNA"/>
</dbReference>
<dbReference type="SMART" id="SM00346">
    <property type="entry name" value="HTH_ICLR"/>
    <property type="match status" value="1"/>
</dbReference>
<accession>A0ABS4GR18</accession>
<feature type="domain" description="IclR-ED" evidence="5">
    <location>
        <begin position="67"/>
        <end position="250"/>
    </location>
</feature>
<gene>
    <name evidence="6" type="ORF">J2Z37_002687</name>
</gene>
<evidence type="ECO:0000313" key="7">
    <source>
        <dbReference type="Proteomes" id="UP001519343"/>
    </source>
</evidence>
<dbReference type="InterPro" id="IPR036388">
    <property type="entry name" value="WH-like_DNA-bd_sf"/>
</dbReference>
<evidence type="ECO:0000256" key="1">
    <source>
        <dbReference type="ARBA" id="ARBA00023015"/>
    </source>
</evidence>
<dbReference type="PANTHER" id="PTHR30136:SF7">
    <property type="entry name" value="HTH-TYPE TRANSCRIPTIONAL REGULATOR KDGR-RELATED"/>
    <property type="match status" value="1"/>
</dbReference>
<dbReference type="Gene3D" id="3.30.450.40">
    <property type="match status" value="1"/>
</dbReference>
<dbReference type="Proteomes" id="UP001519343">
    <property type="component" value="Unassembled WGS sequence"/>
</dbReference>
<sequence>MPIIQAVDRALRILDLFDEQSPEIKITEISERMNLHKSTVHSLLKTLQLHGYITQNSENGKYKLGLKLVERGHSVVYGLDIRKIAKPYLVDLSMKTGQTTHLVILDGREGVYIDKVEGPLAVILYSRIGRRIPIHCSAVGKVLVSFKPKHEQKKILEQYVFTSHTENTIINKNEFLQELQDVRQAGYALDNEENEPGVRCIAVPIRDHTGNVVAAISMSTLISRVDDEKLKDLIDLLKQKSMELSSQMGYGILSSHLP</sequence>
<evidence type="ECO:0000259" key="4">
    <source>
        <dbReference type="PROSITE" id="PS51077"/>
    </source>
</evidence>
<keyword evidence="3" id="KW-0804">Transcription</keyword>
<dbReference type="Gene3D" id="1.10.10.10">
    <property type="entry name" value="Winged helix-like DNA-binding domain superfamily/Winged helix DNA-binding domain"/>
    <property type="match status" value="1"/>
</dbReference>
<protein>
    <submittedName>
        <fullName evidence="6">DNA-binding IclR family transcriptional regulator</fullName>
    </submittedName>
</protein>
<dbReference type="PROSITE" id="PS51078">
    <property type="entry name" value="ICLR_ED"/>
    <property type="match status" value="1"/>
</dbReference>
<dbReference type="InterPro" id="IPR014757">
    <property type="entry name" value="Tscrpt_reg_IclR_C"/>
</dbReference>
<dbReference type="SUPFAM" id="SSF46785">
    <property type="entry name" value="Winged helix' DNA-binding domain"/>
    <property type="match status" value="1"/>
</dbReference>
<feature type="domain" description="HTH iclR-type" evidence="4">
    <location>
        <begin position="4"/>
        <end position="66"/>
    </location>
</feature>
<keyword evidence="7" id="KW-1185">Reference proteome</keyword>
<evidence type="ECO:0000256" key="2">
    <source>
        <dbReference type="ARBA" id="ARBA00023125"/>
    </source>
</evidence>
<reference evidence="6 7" key="1">
    <citation type="submission" date="2021-03" db="EMBL/GenBank/DDBJ databases">
        <title>Genomic Encyclopedia of Type Strains, Phase IV (KMG-IV): sequencing the most valuable type-strain genomes for metagenomic binning, comparative biology and taxonomic classification.</title>
        <authorList>
            <person name="Goeker M."/>
        </authorList>
    </citation>
    <scope>NUCLEOTIDE SEQUENCE [LARGE SCALE GENOMIC DNA]</scope>
    <source>
        <strain evidence="6 7">DSM 24738</strain>
    </source>
</reference>
<proteinExistence type="predicted"/>
<dbReference type="PROSITE" id="PS51077">
    <property type="entry name" value="HTH_ICLR"/>
    <property type="match status" value="1"/>
</dbReference>
<dbReference type="InterPro" id="IPR036390">
    <property type="entry name" value="WH_DNA-bd_sf"/>
</dbReference>